<keyword evidence="3" id="KW-1185">Reference proteome</keyword>
<reference evidence="2 3" key="1">
    <citation type="submission" date="2024-03" db="EMBL/GenBank/DDBJ databases">
        <title>Flavobacterium soyae.</title>
        <authorList>
            <person name="Zheng W."/>
        </authorList>
    </citation>
    <scope>NUCLEOTIDE SEQUENCE [LARGE SCALE GENOMIC DNA]</scope>
    <source>
        <strain evidence="2 3">55</strain>
    </source>
</reference>
<accession>A0ABZ2UDX1</accession>
<dbReference type="Proteomes" id="UP001623852">
    <property type="component" value="Chromosome"/>
</dbReference>
<keyword evidence="1" id="KW-0732">Signal</keyword>
<evidence type="ECO:0000313" key="2">
    <source>
        <dbReference type="EMBL" id="WYZ18344.1"/>
    </source>
</evidence>
<proteinExistence type="predicted"/>
<feature type="chain" id="PRO_5047196548" evidence="1">
    <location>
        <begin position="28"/>
        <end position="279"/>
    </location>
</feature>
<organism evidence="2 3">
    <name type="scientific">Flavobacterium soyae</name>
    <dbReference type="NCBI Taxonomy" id="2903098"/>
    <lineage>
        <taxon>Bacteria</taxon>
        <taxon>Pseudomonadati</taxon>
        <taxon>Bacteroidota</taxon>
        <taxon>Flavobacteriia</taxon>
        <taxon>Flavobacteriales</taxon>
        <taxon>Flavobacteriaceae</taxon>
        <taxon>Flavobacterium</taxon>
    </lineage>
</organism>
<name>A0ABZ2UDX1_9FLAO</name>
<dbReference type="RefSeq" id="WP_232682974.1">
    <property type="nucleotide sequence ID" value="NZ_CP150845.1"/>
</dbReference>
<dbReference type="EMBL" id="CP150845">
    <property type="protein sequence ID" value="WYZ18344.1"/>
    <property type="molecule type" value="Genomic_DNA"/>
</dbReference>
<dbReference type="PROSITE" id="PS51257">
    <property type="entry name" value="PROKAR_LIPOPROTEIN"/>
    <property type="match status" value="1"/>
</dbReference>
<evidence type="ECO:0000313" key="3">
    <source>
        <dbReference type="Proteomes" id="UP001623852"/>
    </source>
</evidence>
<sequence>MQRINKYNFKSKALVLFSLFCVLFLSSCEDVVNLDLETGQTRIVVDAEIIWQKGTPGNEQTIKISKTAPYYNNTTPKVSGAQVRVENSTGTVFTFNETEPGIYVCTNFVPVLNTDYTLYVQAEGQSFTAVEKLTSVTPIDRVEQETVPDFDGKDIIELTFYYKDPADQVNYYLSDYKSSFLIYPEYELTDDDFFNGNEVSTRYSHEDMKAGNTVDITHRGISKNFYDYMNLILEIYGGSPFSIPPGNIRGNIVNTTDSNNYAFGYFRLCEADKVSYLVK</sequence>
<evidence type="ECO:0000256" key="1">
    <source>
        <dbReference type="SAM" id="SignalP"/>
    </source>
</evidence>
<gene>
    <name evidence="2" type="ORF">AABD74_14365</name>
</gene>
<dbReference type="Pfam" id="PF14054">
    <property type="entry name" value="DUF4249"/>
    <property type="match status" value="1"/>
</dbReference>
<dbReference type="InterPro" id="IPR025345">
    <property type="entry name" value="DUF4249"/>
</dbReference>
<protein>
    <submittedName>
        <fullName evidence="2">DUF4249 domain-containing protein</fullName>
    </submittedName>
</protein>
<feature type="signal peptide" evidence="1">
    <location>
        <begin position="1"/>
        <end position="27"/>
    </location>
</feature>